<keyword evidence="1" id="KW-1133">Transmembrane helix</keyword>
<evidence type="ECO:0000313" key="3">
    <source>
        <dbReference type="Proteomes" id="UP001432000"/>
    </source>
</evidence>
<sequence>MRQPDEGNLFTDMMELGPAPTMAREIVVIVITLAVFGVVFALVGSPLPMIIVAALAAVFMAGRFVLGLREWSKR</sequence>
<feature type="transmembrane region" description="Helical" evidence="1">
    <location>
        <begin position="49"/>
        <end position="68"/>
    </location>
</feature>
<dbReference type="EMBL" id="CP147846">
    <property type="protein sequence ID" value="WXG69161.1"/>
    <property type="molecule type" value="Genomic_DNA"/>
</dbReference>
<keyword evidence="3" id="KW-1185">Reference proteome</keyword>
<organism evidence="2 3">
    <name type="scientific">Rhodococcus sovatensis</name>
    <dbReference type="NCBI Taxonomy" id="1805840"/>
    <lineage>
        <taxon>Bacteria</taxon>
        <taxon>Bacillati</taxon>
        <taxon>Actinomycetota</taxon>
        <taxon>Actinomycetes</taxon>
        <taxon>Mycobacteriales</taxon>
        <taxon>Nocardiaceae</taxon>
        <taxon>Rhodococcus</taxon>
    </lineage>
</organism>
<keyword evidence="1" id="KW-0472">Membrane</keyword>
<dbReference type="Proteomes" id="UP001432000">
    <property type="component" value="Chromosome"/>
</dbReference>
<evidence type="ECO:0000313" key="2">
    <source>
        <dbReference type="EMBL" id="WXG69161.1"/>
    </source>
</evidence>
<evidence type="ECO:0000256" key="1">
    <source>
        <dbReference type="SAM" id="Phobius"/>
    </source>
</evidence>
<gene>
    <name evidence="2" type="ORF">WDS16_00915</name>
</gene>
<dbReference type="RefSeq" id="WP_338889797.1">
    <property type="nucleotide sequence ID" value="NZ_CP147846.1"/>
</dbReference>
<name>A0ABZ2PN61_9NOCA</name>
<reference evidence="2 3" key="1">
    <citation type="submission" date="2024-03" db="EMBL/GenBank/DDBJ databases">
        <title>Natural products discovery in diverse microorganisms through a two-stage MS feature dereplication strategy.</title>
        <authorList>
            <person name="Zhang R."/>
        </authorList>
    </citation>
    <scope>NUCLEOTIDE SEQUENCE [LARGE SCALE GENOMIC DNA]</scope>
    <source>
        <strain evidence="2 3">18930</strain>
    </source>
</reference>
<accession>A0ABZ2PN61</accession>
<proteinExistence type="predicted"/>
<feature type="transmembrane region" description="Helical" evidence="1">
    <location>
        <begin position="21"/>
        <end position="43"/>
    </location>
</feature>
<protein>
    <submittedName>
        <fullName evidence="2">Uncharacterized protein</fullName>
    </submittedName>
</protein>
<keyword evidence="1" id="KW-0812">Transmembrane</keyword>